<sequence>MSDIMKSVLGMNESLIPKEKSISLNSTWDPQNFQKKKNMNKDHLCIDVNTNDKSNEYDSWKTRYRSLVIGDTAEVIAFMESRFKQLQQSVCKIVAKAWIKVIEPKKQTRYPYNRGDRSKPSWWPENIRHKEPDHLMKSERISLLITMLRCSKIPINRLELATAEISTFIPPDKTSLLREIYHVAREEEKMRNGDIVKMGLRLLLLRQNHRSNRIKVIQMKLNRLIIYQSYRNIFVLIVLQMNKIPVYTKNHFSRIHVILSKWRINYIQNQNRLSSEYLAYKKQKIKDTSNHTDAYNIEKDNNVNCQSLDNLSALKKNMNDSYHPMNFSDLKEDNQNCYTNTSMFPLSSDQFFDSPYNFSLLDKNLLMHPKHLLHNYSSSSGSTSNAAISTYLTTDLFSQKNHQQLSEMFSPNQFTSKYCQSYSNINHSCFPLHPDTFYNDGLPGTCFSMPIKTSNFPDSTGTLQIKYGQDNTFKKTDESFVEDTN</sequence>
<proteinExistence type="predicted"/>
<dbReference type="InterPro" id="IPR021264">
    <property type="entry name" value="AFUB_079030/YDR124W-like"/>
</dbReference>
<dbReference type="PANTHER" id="PTHR36102:SF1">
    <property type="entry name" value="YDR124W-LIKE HELICAL BUNDLE DOMAIN-CONTAINING PROTEIN"/>
    <property type="match status" value="1"/>
</dbReference>
<protein>
    <submittedName>
        <fullName evidence="2">Ydr124wp-like protein</fullName>
    </submittedName>
</protein>
<organism evidence="2">
    <name type="scientific">Pneumocystis carinii</name>
    <dbReference type="NCBI Taxonomy" id="4754"/>
    <lineage>
        <taxon>Eukaryota</taxon>
        <taxon>Fungi</taxon>
        <taxon>Dikarya</taxon>
        <taxon>Ascomycota</taxon>
        <taxon>Taphrinomycotina</taxon>
        <taxon>Pneumocystomycetes</taxon>
        <taxon>Pneumocystaceae</taxon>
        <taxon>Pneumocystis</taxon>
    </lineage>
</organism>
<accession>Q9HEX8</accession>
<name>Q9HEX8_PNECA</name>
<feature type="domain" description="Subtelomeric hrmA-associated cluster protein AFUB-079030/YDR124W-like helical bundle" evidence="1">
    <location>
        <begin position="69"/>
        <end position="185"/>
    </location>
</feature>
<dbReference type="EMBL" id="AF309805">
    <property type="protein sequence ID" value="AAG38543.1"/>
    <property type="molecule type" value="Genomic_DNA"/>
</dbReference>
<evidence type="ECO:0000259" key="1">
    <source>
        <dbReference type="Pfam" id="PF11001"/>
    </source>
</evidence>
<dbReference type="InterPro" id="IPR047092">
    <property type="entry name" value="AFUB_07903/YDR124W-like_hel"/>
</dbReference>
<dbReference type="PANTHER" id="PTHR36102">
    <property type="entry name" value="CHROMOSOME 10, WHOLE GENOME SHOTGUN SEQUENCE"/>
    <property type="match status" value="1"/>
</dbReference>
<dbReference type="VEuPathDB" id="FungiDB:T552_00182"/>
<reference evidence="2" key="1">
    <citation type="journal article" date="2001" name="Genetics">
        <title>The ste3 pheromone receptor gene of Pneumocystis carinii is surrounded by a cluster of signal transduction genes.</title>
        <authorList>
            <person name="Smulian A.G."/>
            <person name="Sesterhenn T."/>
            <person name="Tanaka R."/>
            <person name="Cushion M.T."/>
        </authorList>
    </citation>
    <scope>NUCLEOTIDE SEQUENCE</scope>
</reference>
<evidence type="ECO:0000313" key="2">
    <source>
        <dbReference type="EMBL" id="AAG38543.1"/>
    </source>
</evidence>
<dbReference type="Pfam" id="PF11001">
    <property type="entry name" value="AFUB_07903_YDR124W_hel"/>
    <property type="match status" value="1"/>
</dbReference>
<dbReference type="AlphaFoldDB" id="Q9HEX8"/>